<dbReference type="PANTHER" id="PTHR14741:SF32">
    <property type="entry name" value="TRIMETHYLGUANOSINE SYNTHASE"/>
    <property type="match status" value="1"/>
</dbReference>
<dbReference type="Pfam" id="PF09445">
    <property type="entry name" value="Methyltransf_15"/>
    <property type="match status" value="1"/>
</dbReference>
<sequence>MTRTNSEDEPEEDVVVIEVEETTSHFSFPSTVLSNPSSDESTALKPPKPPIAIQGHQDPCPPDTVAKPAAWSFQRRPVADKLHFSVSFLVCPDVLVAHMARWCAFGTIVDPFCGFSRLAVRLARTYRKVIAVDNDPAKIHLAHRKAPELGVAYFIEFRVGDCFAALSRVTSDAVITSLPWNRNQRFSAKDFCSH</sequence>
<dbReference type="InterPro" id="IPR019012">
    <property type="entry name" value="RNA_cap_Gua-N2-MeTrfase"/>
</dbReference>
<dbReference type="SUPFAM" id="SSF53335">
    <property type="entry name" value="S-adenosyl-L-methionine-dependent methyltransferases"/>
    <property type="match status" value="1"/>
</dbReference>
<dbReference type="GO" id="GO:0005634">
    <property type="term" value="C:nucleus"/>
    <property type="evidence" value="ECO:0007669"/>
    <property type="project" value="TreeGrafter"/>
</dbReference>
<dbReference type="GO" id="GO:0071164">
    <property type="term" value="F:RNA cap trimethylguanosine synthase activity"/>
    <property type="evidence" value="ECO:0007669"/>
    <property type="project" value="TreeGrafter"/>
</dbReference>
<dbReference type="EMBL" id="GGMS01012139">
    <property type="protein sequence ID" value="MBY81342.1"/>
    <property type="molecule type" value="Transcribed_RNA"/>
</dbReference>
<evidence type="ECO:0000256" key="5">
    <source>
        <dbReference type="ARBA" id="ARBA00048763"/>
    </source>
</evidence>
<organism evidence="8">
    <name type="scientific">Sipha flava</name>
    <name type="common">yellow sugarcane aphid</name>
    <dbReference type="NCBI Taxonomy" id="143950"/>
    <lineage>
        <taxon>Eukaryota</taxon>
        <taxon>Metazoa</taxon>
        <taxon>Ecdysozoa</taxon>
        <taxon>Arthropoda</taxon>
        <taxon>Hexapoda</taxon>
        <taxon>Insecta</taxon>
        <taxon>Pterygota</taxon>
        <taxon>Neoptera</taxon>
        <taxon>Paraneoptera</taxon>
        <taxon>Hemiptera</taxon>
        <taxon>Sternorrhyncha</taxon>
        <taxon>Aphidomorpha</taxon>
        <taxon>Aphidoidea</taxon>
        <taxon>Aphididae</taxon>
        <taxon>Sipha</taxon>
    </lineage>
</organism>
<dbReference type="RefSeq" id="XP_025413800.1">
    <property type="nucleotide sequence ID" value="XM_025558015.1"/>
</dbReference>
<comment type="catalytic activity">
    <reaction evidence="5">
        <text>a 5'-end (N(2),N(7)-dimethyl 5'-triphosphoguanosine)-ribonucleoside in snRNA + S-adenosyl-L-methionine = a 5'-end (N(2),N(2),N(7)-trimethyl 5'-triphosphoguanosine)-ribonucleoside in snRNA + S-adenosyl-L-homocysteine + H(+)</text>
        <dbReference type="Rhea" id="RHEA:78479"/>
        <dbReference type="Rhea" id="RHEA-COMP:19087"/>
        <dbReference type="Rhea" id="RHEA-COMP:19089"/>
        <dbReference type="ChEBI" id="CHEBI:15378"/>
        <dbReference type="ChEBI" id="CHEBI:57856"/>
        <dbReference type="ChEBI" id="CHEBI:59789"/>
        <dbReference type="ChEBI" id="CHEBI:167623"/>
        <dbReference type="ChEBI" id="CHEBI:172880"/>
    </reaction>
    <physiologicalReaction direction="left-to-right" evidence="5">
        <dbReference type="Rhea" id="RHEA:78480"/>
    </physiologicalReaction>
</comment>
<gene>
    <name evidence="8" type="primary">TGS1_10</name>
    <name evidence="10" type="synonym">LOC112685942</name>
    <name evidence="8" type="ORF">g.6635</name>
</gene>
<proteinExistence type="inferred from homology"/>
<comment type="catalytic activity">
    <reaction evidence="4">
        <text>a 5'-end (N(7)-methyl 5'-triphosphoguanosine)-ribonucleoside in snoRNA + S-adenosyl-L-methionine = a 5'-end (N(2),N(7)-dimethyl 5'-triphosphoguanosine)-ribonucleoside in snoRNA + S-adenosyl-L-homocysteine + H(+)</text>
        <dbReference type="Rhea" id="RHEA:78475"/>
        <dbReference type="Rhea" id="RHEA-COMP:19086"/>
        <dbReference type="Rhea" id="RHEA-COMP:19088"/>
        <dbReference type="ChEBI" id="CHEBI:15378"/>
        <dbReference type="ChEBI" id="CHEBI:57856"/>
        <dbReference type="ChEBI" id="CHEBI:59789"/>
        <dbReference type="ChEBI" id="CHEBI:156461"/>
        <dbReference type="ChEBI" id="CHEBI:172880"/>
    </reaction>
    <physiologicalReaction direction="left-to-right" evidence="4">
        <dbReference type="Rhea" id="RHEA:78476"/>
    </physiologicalReaction>
</comment>
<comment type="catalytic activity">
    <reaction evidence="6">
        <text>a 5'-end (N(7)-methyl 5'-triphosphoguanosine)-ribonucleoside in snRNA + S-adenosyl-L-methionine = a 5'-end (N(2),N(7)-dimethyl 5'-triphosphoguanosine)-ribonucleoside in snRNA + S-adenosyl-L-homocysteine + H(+)</text>
        <dbReference type="Rhea" id="RHEA:78471"/>
        <dbReference type="Rhea" id="RHEA-COMP:19085"/>
        <dbReference type="Rhea" id="RHEA-COMP:19087"/>
        <dbReference type="ChEBI" id="CHEBI:15378"/>
        <dbReference type="ChEBI" id="CHEBI:57856"/>
        <dbReference type="ChEBI" id="CHEBI:59789"/>
        <dbReference type="ChEBI" id="CHEBI:156461"/>
        <dbReference type="ChEBI" id="CHEBI:172880"/>
    </reaction>
    <physiologicalReaction direction="left-to-right" evidence="6">
        <dbReference type="Rhea" id="RHEA:78472"/>
    </physiologicalReaction>
</comment>
<dbReference type="CDD" id="cd02440">
    <property type="entry name" value="AdoMet_MTases"/>
    <property type="match status" value="1"/>
</dbReference>
<evidence type="ECO:0000256" key="7">
    <source>
        <dbReference type="ARBA" id="ARBA00049790"/>
    </source>
</evidence>
<evidence type="ECO:0000256" key="4">
    <source>
        <dbReference type="ARBA" id="ARBA00048740"/>
    </source>
</evidence>
<evidence type="ECO:0000313" key="8">
    <source>
        <dbReference type="EMBL" id="MBY81342.1"/>
    </source>
</evidence>
<dbReference type="Proteomes" id="UP000694846">
    <property type="component" value="Unplaced"/>
</dbReference>
<accession>A0A2S2QW39</accession>
<dbReference type="Gene3D" id="3.40.50.150">
    <property type="entry name" value="Vaccinia Virus protein VP39"/>
    <property type="match status" value="1"/>
</dbReference>
<reference evidence="8" key="1">
    <citation type="submission" date="2018-04" db="EMBL/GenBank/DDBJ databases">
        <title>Transcriptome assembly of Sipha flava.</title>
        <authorList>
            <person name="Scully E.D."/>
            <person name="Geib S.M."/>
            <person name="Palmer N.A."/>
            <person name="Koch K."/>
            <person name="Bradshaw J."/>
            <person name="Heng-Moss T."/>
            <person name="Sarath G."/>
        </authorList>
    </citation>
    <scope>NUCLEOTIDE SEQUENCE</scope>
</reference>
<keyword evidence="9" id="KW-1185">Reference proteome</keyword>
<evidence type="ECO:0000313" key="9">
    <source>
        <dbReference type="Proteomes" id="UP000694846"/>
    </source>
</evidence>
<evidence type="ECO:0000256" key="2">
    <source>
        <dbReference type="ARBA" id="ARBA00025783"/>
    </source>
</evidence>
<name>A0A2S2QW39_9HEMI</name>
<evidence type="ECO:0000256" key="3">
    <source>
        <dbReference type="ARBA" id="ARBA00047418"/>
    </source>
</evidence>
<evidence type="ECO:0000256" key="6">
    <source>
        <dbReference type="ARBA" id="ARBA00049075"/>
    </source>
</evidence>
<protein>
    <recommendedName>
        <fullName evidence="1">Trimethylguanosine synthase</fullName>
    </recommendedName>
    <alternativeName>
        <fullName evidence="7">Cap-specific guanine-N(2) methyltransferase</fullName>
    </alternativeName>
</protein>
<dbReference type="AlphaFoldDB" id="A0A2S2QW39"/>
<evidence type="ECO:0000313" key="10">
    <source>
        <dbReference type="RefSeq" id="XP_025413800.1"/>
    </source>
</evidence>
<dbReference type="PANTHER" id="PTHR14741">
    <property type="entry name" value="S-ADENOSYLMETHIONINE-DEPENDENT METHYLTRANSFERASE RELATED"/>
    <property type="match status" value="1"/>
</dbReference>
<comment type="catalytic activity">
    <reaction evidence="3">
        <text>a 5'-end (N(2),N(7)-dimethyl 5'-triphosphoguanosine)-ribonucleoside in snoRNA + S-adenosyl-L-methionine = a 5'-end (N(2),N(2),N(7)-trimethyl 5'-triphosphoguanosine)-ribonucleoside in snoRNA + S-adenosyl-L-homocysteine + H(+)</text>
        <dbReference type="Rhea" id="RHEA:78507"/>
        <dbReference type="Rhea" id="RHEA-COMP:19088"/>
        <dbReference type="Rhea" id="RHEA-COMP:19090"/>
        <dbReference type="ChEBI" id="CHEBI:15378"/>
        <dbReference type="ChEBI" id="CHEBI:57856"/>
        <dbReference type="ChEBI" id="CHEBI:59789"/>
        <dbReference type="ChEBI" id="CHEBI:167623"/>
        <dbReference type="ChEBI" id="CHEBI:172880"/>
    </reaction>
    <physiologicalReaction direction="left-to-right" evidence="3">
        <dbReference type="Rhea" id="RHEA:78508"/>
    </physiologicalReaction>
</comment>
<evidence type="ECO:0000256" key="1">
    <source>
        <dbReference type="ARBA" id="ARBA00018517"/>
    </source>
</evidence>
<comment type="similarity">
    <text evidence="2">Belongs to the methyltransferase superfamily. Trimethylguanosine synthase family.</text>
</comment>
<reference evidence="10" key="2">
    <citation type="submission" date="2025-04" db="UniProtKB">
        <authorList>
            <consortium name="RefSeq"/>
        </authorList>
    </citation>
    <scope>IDENTIFICATION</scope>
</reference>
<dbReference type="InterPro" id="IPR029063">
    <property type="entry name" value="SAM-dependent_MTases_sf"/>
</dbReference>
<dbReference type="OrthoDB" id="194443at2759"/>